<keyword evidence="2" id="KW-1185">Reference proteome</keyword>
<organism evidence="1 2">
    <name type="scientific">Gordonia pseudamarae</name>
    <dbReference type="NCBI Taxonomy" id="2831662"/>
    <lineage>
        <taxon>Bacteria</taxon>
        <taxon>Bacillati</taxon>
        <taxon>Actinomycetota</taxon>
        <taxon>Actinomycetes</taxon>
        <taxon>Mycobacteriales</taxon>
        <taxon>Gordoniaceae</taxon>
        <taxon>Gordonia</taxon>
    </lineage>
</organism>
<dbReference type="InterPro" id="IPR058944">
    <property type="entry name" value="CntK-like"/>
</dbReference>
<evidence type="ECO:0000313" key="2">
    <source>
        <dbReference type="Proteomes" id="UP001059836"/>
    </source>
</evidence>
<name>A0ABX6IM05_9ACTN</name>
<dbReference type="SUPFAM" id="SSF54506">
    <property type="entry name" value="Diaminopimelate epimerase-like"/>
    <property type="match status" value="1"/>
</dbReference>
<dbReference type="RefSeq" id="WP_213245209.1">
    <property type="nucleotide sequence ID" value="NZ_CP045806.1"/>
</dbReference>
<accession>A0ABX6IM05</accession>
<dbReference type="Pfam" id="PF26317">
    <property type="entry name" value="CntK_N"/>
    <property type="match status" value="1"/>
</dbReference>
<dbReference type="Proteomes" id="UP001059836">
    <property type="component" value="Chromosome"/>
</dbReference>
<protein>
    <submittedName>
        <fullName evidence="1">Diaminopimelate epimerase</fullName>
    </submittedName>
</protein>
<evidence type="ECO:0000313" key="1">
    <source>
        <dbReference type="EMBL" id="QHN36939.1"/>
    </source>
</evidence>
<proteinExistence type="predicted"/>
<reference evidence="1" key="1">
    <citation type="journal article" date="2021" name="Nat. Microbiol.">
        <title>Cocultivation of an ultrasmall environmental parasitic bacterium with lytic ability against bacteria associated with wastewater foams.</title>
        <authorList>
            <person name="Batinovic S."/>
            <person name="Rose J.J.A."/>
            <person name="Ratcliffe J."/>
            <person name="Seviour R.J."/>
            <person name="Petrovski S."/>
        </authorList>
    </citation>
    <scope>NUCLEOTIDE SEQUENCE</scope>
    <source>
        <strain evidence="1">CON9</strain>
    </source>
</reference>
<gene>
    <name evidence="1" type="ORF">GII31_20595</name>
</gene>
<dbReference type="EMBL" id="CP045809">
    <property type="protein sequence ID" value="QHN36939.1"/>
    <property type="molecule type" value="Genomic_DNA"/>
</dbReference>
<sequence length="297" mass="31633">MRELEFVKLDPTQNVTVLVKTQHPSAEYVAIAQSLMGYAHVHAEQVGFVELSSHPEALARIQMAAGEFCGNACMSLAASIAHDSELAEGMSTSVCIESSGTDDLINCEVRRANRRYECNVSMPIPLAVTVSDNTILGGGWGIVLYQEGIHIVAECRPDDSDTRRFAAALAAAIAPVREFSLVGVMLYHPGTGSVHPLIHIPALGSMIWERGCCSGVASVGAYLAHKNNRSVAATMRLPGGPMRVAAEIDGKGISRLVVEGHVRIVARGQAYLADDQMEEALVGDAIDRSHVGAPAYT</sequence>